<organism evidence="2 3">
    <name type="scientific">Rhodovulum sulfidophilum</name>
    <name type="common">Rhodobacter sulfidophilus</name>
    <dbReference type="NCBI Taxonomy" id="35806"/>
    <lineage>
        <taxon>Bacteria</taxon>
        <taxon>Pseudomonadati</taxon>
        <taxon>Pseudomonadota</taxon>
        <taxon>Alphaproteobacteria</taxon>
        <taxon>Rhodobacterales</taxon>
        <taxon>Paracoccaceae</taxon>
        <taxon>Rhodovulum</taxon>
    </lineage>
</organism>
<reference evidence="2 3" key="1">
    <citation type="submission" date="2015-02" db="EMBL/GenBank/DDBJ databases">
        <title>Genome sequene of Rhodovulum sulfidophilum DSM 2351.</title>
        <authorList>
            <person name="Nagao N."/>
        </authorList>
    </citation>
    <scope>NUCLEOTIDE SEQUENCE [LARGE SCALE GENOMIC DNA]</scope>
    <source>
        <strain evidence="2 3">DSM 2351</strain>
    </source>
</reference>
<accession>A0A0D6B767</accession>
<proteinExistence type="predicted"/>
<sequence>MMPRDDGQGGKRGGIAAGCGDRDGAARQNGVDPRLKLAEGRPRGRELRSSTDVQRGLARAEGDRDSAALAGEGRTMVCAPAMPSALRSPTRP</sequence>
<name>A0A0D6B767_RHOSU</name>
<feature type="compositionally biased region" description="Basic and acidic residues" evidence="1">
    <location>
        <begin position="33"/>
        <end position="49"/>
    </location>
</feature>
<dbReference type="Proteomes" id="UP000064912">
    <property type="component" value="Chromosome"/>
</dbReference>
<gene>
    <name evidence="2" type="ORF">NHU_03445</name>
</gene>
<evidence type="ECO:0000313" key="2">
    <source>
        <dbReference type="EMBL" id="BAQ70579.1"/>
    </source>
</evidence>
<dbReference type="EMBL" id="AP014800">
    <property type="protein sequence ID" value="BAQ70579.1"/>
    <property type="molecule type" value="Genomic_DNA"/>
</dbReference>
<evidence type="ECO:0000256" key="1">
    <source>
        <dbReference type="SAM" id="MobiDB-lite"/>
    </source>
</evidence>
<dbReference type="AlphaFoldDB" id="A0A0D6B767"/>
<dbReference type="KEGG" id="rsu:NHU_03445"/>
<protein>
    <submittedName>
        <fullName evidence="2">Uncharacterized protein</fullName>
    </submittedName>
</protein>
<feature type="region of interest" description="Disordered" evidence="1">
    <location>
        <begin position="1"/>
        <end position="75"/>
    </location>
</feature>
<evidence type="ECO:0000313" key="3">
    <source>
        <dbReference type="Proteomes" id="UP000064912"/>
    </source>
</evidence>